<keyword evidence="2" id="KW-1185">Reference proteome</keyword>
<protein>
    <submittedName>
        <fullName evidence="1">Uncharacterized protein</fullName>
    </submittedName>
</protein>
<comment type="caution">
    <text evidence="1">The sequence shown here is derived from an EMBL/GenBank/DDBJ whole genome shotgun (WGS) entry which is preliminary data.</text>
</comment>
<evidence type="ECO:0000313" key="2">
    <source>
        <dbReference type="Proteomes" id="UP001189429"/>
    </source>
</evidence>
<reference evidence="1" key="1">
    <citation type="submission" date="2023-10" db="EMBL/GenBank/DDBJ databases">
        <authorList>
            <person name="Chen Y."/>
            <person name="Shah S."/>
            <person name="Dougan E. K."/>
            <person name="Thang M."/>
            <person name="Chan C."/>
        </authorList>
    </citation>
    <scope>NUCLEOTIDE SEQUENCE [LARGE SCALE GENOMIC DNA]</scope>
</reference>
<name>A0ABN9TX69_9DINO</name>
<dbReference type="Proteomes" id="UP001189429">
    <property type="component" value="Unassembled WGS sequence"/>
</dbReference>
<gene>
    <name evidence="1" type="ORF">PCOR1329_LOCUS43003</name>
</gene>
<proteinExistence type="predicted"/>
<organism evidence="1 2">
    <name type="scientific">Prorocentrum cordatum</name>
    <dbReference type="NCBI Taxonomy" id="2364126"/>
    <lineage>
        <taxon>Eukaryota</taxon>
        <taxon>Sar</taxon>
        <taxon>Alveolata</taxon>
        <taxon>Dinophyceae</taxon>
        <taxon>Prorocentrales</taxon>
        <taxon>Prorocentraceae</taxon>
        <taxon>Prorocentrum</taxon>
    </lineage>
</organism>
<dbReference type="EMBL" id="CAUYUJ010015170">
    <property type="protein sequence ID" value="CAK0850653.1"/>
    <property type="molecule type" value="Genomic_DNA"/>
</dbReference>
<accession>A0ABN9TX69</accession>
<feature type="non-terminal residue" evidence="1">
    <location>
        <position position="1"/>
    </location>
</feature>
<evidence type="ECO:0000313" key="1">
    <source>
        <dbReference type="EMBL" id="CAK0850653.1"/>
    </source>
</evidence>
<sequence>ELIDYCGDWGRYWDCHIQEWVARGCYLGALEIQEWIAIEFGGGSDIFLGRILTSG</sequence>